<reference evidence="3 4" key="1">
    <citation type="submission" date="2020-01" db="EMBL/GenBank/DDBJ databases">
        <title>Draft genome sequence of Aspergillus lentulus IFM 60648.</title>
        <authorList>
            <person name="Takahashi H."/>
            <person name="Yaguchi T."/>
        </authorList>
    </citation>
    <scope>NUCLEOTIDE SEQUENCE [LARGE SCALE GENOMIC DNA]</scope>
    <source>
        <strain evidence="3 4">IFM 60648</strain>
    </source>
</reference>
<protein>
    <submittedName>
        <fullName evidence="3">Uncharacterized protein</fullName>
    </submittedName>
</protein>
<evidence type="ECO:0000256" key="2">
    <source>
        <dbReference type="SAM" id="Phobius"/>
    </source>
</evidence>
<evidence type="ECO:0000313" key="3">
    <source>
        <dbReference type="EMBL" id="GFF83293.1"/>
    </source>
</evidence>
<comment type="caution">
    <text evidence="3">The sequence shown here is derived from an EMBL/GenBank/DDBJ whole genome shotgun (WGS) entry which is preliminary data.</text>
</comment>
<keyword evidence="2" id="KW-1133">Transmembrane helix</keyword>
<dbReference type="Proteomes" id="UP000465220">
    <property type="component" value="Unassembled WGS sequence"/>
</dbReference>
<evidence type="ECO:0000313" key="4">
    <source>
        <dbReference type="Proteomes" id="UP000465220"/>
    </source>
</evidence>
<evidence type="ECO:0000256" key="1">
    <source>
        <dbReference type="SAM" id="Coils"/>
    </source>
</evidence>
<feature type="transmembrane region" description="Helical" evidence="2">
    <location>
        <begin position="181"/>
        <end position="201"/>
    </location>
</feature>
<keyword evidence="1" id="KW-0175">Coiled coil</keyword>
<keyword evidence="4" id="KW-1185">Reference proteome</keyword>
<keyword evidence="2" id="KW-0812">Transmembrane</keyword>
<feature type="transmembrane region" description="Helical" evidence="2">
    <location>
        <begin position="207"/>
        <end position="227"/>
    </location>
</feature>
<feature type="coiled-coil region" evidence="1">
    <location>
        <begin position="115"/>
        <end position="153"/>
    </location>
</feature>
<sequence>MGWFPLNVEEGEVSWRFDIVGLLAVVGGSIIEKHAQAITASHFGSFPRLMPAPETMLDTDRPSRLPAVKDVTVVGVKSGNQFNEPNHFANVIHDIESLPSFHFQSFRISHRPLPEKEVKKQKEEQTKEWEKAREKAREEARKVHNKAVKETKNDVERKALGEYKDPPMPPLKAIIPLYPDCVLNFVTLASICITIALAIWSGVQHDAVALLGLGTMALSTSMACMSAQWRPRLTTRTAAGQVVAGDAVIRTRLGAFVSVKCSEEVARELYAGTETCEYVYNGRYHQVLLATSTVLLMAAIIFLSNCGWKIQIAVGLAYIILNLAYWAMALLTDPHEAWNMEHRYEVDLLEKMDNENYTQVLWDVIRPTGEIRWAKKTGAAPATKNWNGWLKEAKENAHNLNWDCVERRDWWMKQKFEKEHHEDDE</sequence>
<accession>A0ABQ1AJX4</accession>
<dbReference type="EMBL" id="BLKI01000040">
    <property type="protein sequence ID" value="GFF83293.1"/>
    <property type="molecule type" value="Genomic_DNA"/>
</dbReference>
<feature type="transmembrane region" description="Helical" evidence="2">
    <location>
        <begin position="287"/>
        <end position="304"/>
    </location>
</feature>
<name>A0ABQ1AJX4_ASPLE</name>
<keyword evidence="2" id="KW-0472">Membrane</keyword>
<organism evidence="3 4">
    <name type="scientific">Aspergillus lentulus</name>
    <dbReference type="NCBI Taxonomy" id="293939"/>
    <lineage>
        <taxon>Eukaryota</taxon>
        <taxon>Fungi</taxon>
        <taxon>Dikarya</taxon>
        <taxon>Ascomycota</taxon>
        <taxon>Pezizomycotina</taxon>
        <taxon>Eurotiomycetes</taxon>
        <taxon>Eurotiomycetidae</taxon>
        <taxon>Eurotiales</taxon>
        <taxon>Aspergillaceae</taxon>
        <taxon>Aspergillus</taxon>
        <taxon>Aspergillus subgen. Fumigati</taxon>
    </lineage>
</organism>
<proteinExistence type="predicted"/>
<gene>
    <name evidence="3" type="ORF">IFM60648_06645</name>
</gene>
<feature type="transmembrane region" description="Helical" evidence="2">
    <location>
        <begin position="310"/>
        <end position="331"/>
    </location>
</feature>